<evidence type="ECO:0000313" key="3">
    <source>
        <dbReference type="Proteomes" id="UP000002011"/>
    </source>
</evidence>
<dbReference type="eggNOG" id="COG1075">
    <property type="taxonomic scope" value="Bacteria"/>
</dbReference>
<dbReference type="NCBIfam" id="TIGR04183">
    <property type="entry name" value="Por_Secre_tail"/>
    <property type="match status" value="1"/>
</dbReference>
<dbReference type="EMBL" id="CP001619">
    <property type="protein sequence ID" value="ACT93402.1"/>
    <property type="molecule type" value="Genomic_DNA"/>
</dbReference>
<keyword evidence="3" id="KW-1185">Reference proteome</keyword>
<reference evidence="2 3" key="1">
    <citation type="journal article" date="2009" name="Stand. Genomic Sci.">
        <title>Complete genome sequence of Dyadobacter fermentans type strain (NS114).</title>
        <authorList>
            <person name="Lang E."/>
            <person name="Lapidus A."/>
            <person name="Chertkov O."/>
            <person name="Brettin T."/>
            <person name="Detter J.C."/>
            <person name="Han C."/>
            <person name="Copeland A."/>
            <person name="Glavina Del Rio T."/>
            <person name="Nolan M."/>
            <person name="Chen F."/>
            <person name="Lucas S."/>
            <person name="Tice H."/>
            <person name="Cheng J.F."/>
            <person name="Land M."/>
            <person name="Hauser L."/>
            <person name="Chang Y.J."/>
            <person name="Jeffries C.D."/>
            <person name="Kopitz M."/>
            <person name="Bruce D."/>
            <person name="Goodwin L."/>
            <person name="Pitluck S."/>
            <person name="Ovchinnikova G."/>
            <person name="Pati A."/>
            <person name="Ivanova N."/>
            <person name="Mavrommatis K."/>
            <person name="Chen A."/>
            <person name="Palaniappan K."/>
            <person name="Chain P."/>
            <person name="Bristow J."/>
            <person name="Eisen J.A."/>
            <person name="Markowitz V."/>
            <person name="Hugenholtz P."/>
            <person name="Goker M."/>
            <person name="Rohde M."/>
            <person name="Kyrpides N.C."/>
            <person name="Klenk H.P."/>
        </authorList>
    </citation>
    <scope>NUCLEOTIDE SEQUENCE [LARGE SCALE GENOMIC DNA]</scope>
    <source>
        <strain evidence="3">ATCC 700827 / DSM 18053 / CIP 107007 / KCTC 52180 / NS114</strain>
    </source>
</reference>
<protein>
    <recommendedName>
        <fullName evidence="1">Secretion system C-terminal sorting domain-containing protein</fullName>
    </recommendedName>
</protein>
<dbReference type="KEGG" id="dfe:Dfer_2179"/>
<organism evidence="2 3">
    <name type="scientific">Dyadobacter fermentans (strain ATCC 700827 / DSM 18053 / CIP 107007 / KCTC 52180 / NS114)</name>
    <dbReference type="NCBI Taxonomy" id="471854"/>
    <lineage>
        <taxon>Bacteria</taxon>
        <taxon>Pseudomonadati</taxon>
        <taxon>Bacteroidota</taxon>
        <taxon>Cytophagia</taxon>
        <taxon>Cytophagales</taxon>
        <taxon>Spirosomataceae</taxon>
        <taxon>Dyadobacter</taxon>
    </lineage>
</organism>
<accession>C6VYP7</accession>
<dbReference type="HOGENOM" id="CLU_503207_0_0_10"/>
<feature type="domain" description="Secretion system C-terminal sorting" evidence="1">
    <location>
        <begin position="469"/>
        <end position="538"/>
    </location>
</feature>
<evidence type="ECO:0000259" key="1">
    <source>
        <dbReference type="Pfam" id="PF18962"/>
    </source>
</evidence>
<dbReference type="STRING" id="471854.Dfer_2179"/>
<dbReference type="Proteomes" id="UP000002011">
    <property type="component" value="Chromosome"/>
</dbReference>
<sequence length="541" mass="61124">MIEGSLTAEDRSLFDEFNYGDRIMLGWLPGFRRSTHFDVHTNALNDEKSIARLFITQIPPKFPTFVMKDVKYDSLLNDDFLPGGKSSISVRVLKFLATKTFDFCFVPTFSSIDFTGPRDTQDEREILNVHDVLPIQMPFSAVYGHATDRNGFHVAPQLLPWRVMGIAEGILTPDPSCPAAPIPPTPNIYFSQSYCFPFTETRTDQSFPITVNVSATGQDYRQTLLIEKLGSLETQEGYLMSDQTSFTFYVYTAGQYRVTCERSYPGRPDLTSTASATVNVSNCPDLLTLIGDNNSFNPIDCQGFWEGDYLLTFQNDTTKHAFAHLGNDILYATLEKDDAFVPRSVLMANHLFEEYALCFAETDPRALPVTLATFDARPSEGKAVLTWTTANETNSAWFEIMRSPDGHDWQVTDKVVARNEGETVSNYLFVDSLPLPGISYYRLKMMDSDSSYAYSRIRRVQFADAQITIFPNPIDDRMSLRLSVDESNVKEITVSDLAGRIVYRADSVAHLHDAKKLMTGRYIVKIRMKDGSEINRVILKR</sequence>
<name>C6VYP7_DYAFD</name>
<dbReference type="InterPro" id="IPR026444">
    <property type="entry name" value="Secre_tail"/>
</dbReference>
<evidence type="ECO:0000313" key="2">
    <source>
        <dbReference type="EMBL" id="ACT93402.1"/>
    </source>
</evidence>
<dbReference type="Pfam" id="PF18962">
    <property type="entry name" value="Por_Secre_tail"/>
    <property type="match status" value="1"/>
</dbReference>
<dbReference type="AlphaFoldDB" id="C6VYP7"/>
<gene>
    <name evidence="2" type="ordered locus">Dfer_2179</name>
</gene>
<proteinExistence type="predicted"/>